<dbReference type="Proteomes" id="UP001472677">
    <property type="component" value="Unassembled WGS sequence"/>
</dbReference>
<dbReference type="EMBL" id="JBBPBM010000066">
    <property type="protein sequence ID" value="KAK8514702.1"/>
    <property type="molecule type" value="Genomic_DNA"/>
</dbReference>
<keyword evidence="3" id="KW-1185">Reference proteome</keyword>
<evidence type="ECO:0000313" key="1">
    <source>
        <dbReference type="EMBL" id="KAK8514695.1"/>
    </source>
</evidence>
<evidence type="ECO:0000313" key="2">
    <source>
        <dbReference type="EMBL" id="KAK8514702.1"/>
    </source>
</evidence>
<protein>
    <submittedName>
        <fullName evidence="1">Uncharacterized protein</fullName>
    </submittedName>
</protein>
<sequence length="169" mass="18641">MSPQEFQTNPGLVQGFNSFGTYHMNIDGNLEFGSNGIQAMAPVGFSMDLSAKNNQHQNLSKDFQTTYGSFQALLDKIHTDRTIEWRLQWTCFTEWSFPGGPNSMKMVDNANGGSHGSAKASDNGAAMVENITPGNAENIENGVNLFEDGDMDFLSRFFELRNELGPLCL</sequence>
<comment type="caution">
    <text evidence="1">The sequence shown here is derived from an EMBL/GenBank/DDBJ whole genome shotgun (WGS) entry which is preliminary data.</text>
</comment>
<organism evidence="1 3">
    <name type="scientific">Hibiscus sabdariffa</name>
    <name type="common">roselle</name>
    <dbReference type="NCBI Taxonomy" id="183260"/>
    <lineage>
        <taxon>Eukaryota</taxon>
        <taxon>Viridiplantae</taxon>
        <taxon>Streptophyta</taxon>
        <taxon>Embryophyta</taxon>
        <taxon>Tracheophyta</taxon>
        <taxon>Spermatophyta</taxon>
        <taxon>Magnoliopsida</taxon>
        <taxon>eudicotyledons</taxon>
        <taxon>Gunneridae</taxon>
        <taxon>Pentapetalae</taxon>
        <taxon>rosids</taxon>
        <taxon>malvids</taxon>
        <taxon>Malvales</taxon>
        <taxon>Malvaceae</taxon>
        <taxon>Malvoideae</taxon>
        <taxon>Hibiscus</taxon>
    </lineage>
</organism>
<proteinExistence type="predicted"/>
<name>A0ABR2C5P0_9ROSI</name>
<evidence type="ECO:0000313" key="3">
    <source>
        <dbReference type="Proteomes" id="UP001472677"/>
    </source>
</evidence>
<reference evidence="1 3" key="1">
    <citation type="journal article" date="2024" name="G3 (Bethesda)">
        <title>Genome assembly of Hibiscus sabdariffa L. provides insights into metabolisms of medicinal natural products.</title>
        <authorList>
            <person name="Kim T."/>
        </authorList>
    </citation>
    <scope>NUCLEOTIDE SEQUENCE [LARGE SCALE GENOMIC DNA]</scope>
    <source>
        <strain evidence="1">TK-2024</strain>
        <tissue evidence="1">Old leaves</tissue>
    </source>
</reference>
<dbReference type="EMBL" id="JBBPBM010000066">
    <property type="protein sequence ID" value="KAK8514695.1"/>
    <property type="molecule type" value="Genomic_DNA"/>
</dbReference>
<accession>A0ABR2C5P0</accession>
<gene>
    <name evidence="1" type="ORF">V6N12_057592</name>
    <name evidence="2" type="ORF">V6N12_057599</name>
</gene>